<reference evidence="1 2" key="1">
    <citation type="submission" date="2023-08" db="EMBL/GenBank/DDBJ databases">
        <authorList>
            <person name="Girao M."/>
            <person name="Carvalho M.F."/>
        </authorList>
    </citation>
    <scope>NUCLEOTIDE SEQUENCE [LARGE SCALE GENOMIC DNA]</scope>
    <source>
        <strain evidence="1 2">CT-R113</strain>
    </source>
</reference>
<dbReference type="RefSeq" id="WP_330092965.1">
    <property type="nucleotide sequence ID" value="NZ_JAUZMY010000018.1"/>
</dbReference>
<organism evidence="1 2">
    <name type="scientific">Nocardiopsis codii</name>
    <dbReference type="NCBI Taxonomy" id="3065942"/>
    <lineage>
        <taxon>Bacteria</taxon>
        <taxon>Bacillati</taxon>
        <taxon>Actinomycetota</taxon>
        <taxon>Actinomycetes</taxon>
        <taxon>Streptosporangiales</taxon>
        <taxon>Nocardiopsidaceae</taxon>
        <taxon>Nocardiopsis</taxon>
    </lineage>
</organism>
<comment type="caution">
    <text evidence="1">The sequence shown here is derived from an EMBL/GenBank/DDBJ whole genome shotgun (WGS) entry which is preliminary data.</text>
</comment>
<accession>A0ABU7KAY8</accession>
<proteinExistence type="predicted"/>
<gene>
    <name evidence="1" type="ORF">Q8791_18390</name>
</gene>
<dbReference type="EMBL" id="JAUZMY010000018">
    <property type="protein sequence ID" value="MEE2039187.1"/>
    <property type="molecule type" value="Genomic_DNA"/>
</dbReference>
<sequence>MVLPVVLMLSACGGGAEESDDPNAEAAAALYDAHPLHVRDATLVPEGSESGTYSELVTVQYSADVRASTELDKPECMDAANAWGELDGVQEAPASVAAYEWAEGSVSHMLVQLDEGTAAGALAARPPASCAAYTATYEDGTTTDYGVSDLEEVAGIGDESRAYSIEVVTGEEENRMFSLMYRNGGLVGTTSILGPGELEDYEEMLVDFSEAAVERQNQMLG</sequence>
<keyword evidence="2" id="KW-1185">Reference proteome</keyword>
<evidence type="ECO:0008006" key="3">
    <source>
        <dbReference type="Google" id="ProtNLM"/>
    </source>
</evidence>
<dbReference type="Proteomes" id="UP001356095">
    <property type="component" value="Unassembled WGS sequence"/>
</dbReference>
<name>A0ABU7KAY8_9ACTN</name>
<evidence type="ECO:0000313" key="2">
    <source>
        <dbReference type="Proteomes" id="UP001356095"/>
    </source>
</evidence>
<protein>
    <recommendedName>
        <fullName evidence="3">Lipoprotein</fullName>
    </recommendedName>
</protein>
<evidence type="ECO:0000313" key="1">
    <source>
        <dbReference type="EMBL" id="MEE2039187.1"/>
    </source>
</evidence>